<evidence type="ECO:0000313" key="5">
    <source>
        <dbReference type="Proteomes" id="UP000637578"/>
    </source>
</evidence>
<dbReference type="GO" id="GO:0003677">
    <property type="term" value="F:DNA binding"/>
    <property type="evidence" value="ECO:0007669"/>
    <property type="project" value="UniProtKB-UniRule"/>
</dbReference>
<sequence length="89" mass="10086">MGDMATYRLVLDSKRRPTLPARLLAEAGLTEVTELVARVDTPGRILLEDPRAALRRLRTAVSEGKRRRHRNERLETSLFADRSADTSLE</sequence>
<dbReference type="EMBL" id="BMMK01000013">
    <property type="protein sequence ID" value="GGM58315.1"/>
    <property type="molecule type" value="Genomic_DNA"/>
</dbReference>
<proteinExistence type="predicted"/>
<dbReference type="PROSITE" id="PS51740">
    <property type="entry name" value="SPOVT_ABRB"/>
    <property type="match status" value="1"/>
</dbReference>
<reference evidence="4" key="2">
    <citation type="submission" date="2020-09" db="EMBL/GenBank/DDBJ databases">
        <authorList>
            <person name="Sun Q."/>
            <person name="Zhou Y."/>
        </authorList>
    </citation>
    <scope>NUCLEOTIDE SEQUENCE</scope>
    <source>
        <strain evidence="4">CGMCC 4.5737</strain>
    </source>
</reference>
<dbReference type="Proteomes" id="UP000637578">
    <property type="component" value="Unassembled WGS sequence"/>
</dbReference>
<reference evidence="4" key="1">
    <citation type="journal article" date="2014" name="Int. J. Syst. Evol. Microbiol.">
        <title>Complete genome sequence of Corynebacterium casei LMG S-19264T (=DSM 44701T), isolated from a smear-ripened cheese.</title>
        <authorList>
            <consortium name="US DOE Joint Genome Institute (JGI-PGF)"/>
            <person name="Walter F."/>
            <person name="Albersmeier A."/>
            <person name="Kalinowski J."/>
            <person name="Ruckert C."/>
        </authorList>
    </citation>
    <scope>NUCLEOTIDE SEQUENCE</scope>
    <source>
        <strain evidence="4">CGMCC 4.5737</strain>
    </source>
</reference>
<keyword evidence="5" id="KW-1185">Reference proteome</keyword>
<keyword evidence="1" id="KW-0238">DNA-binding</keyword>
<protein>
    <recommendedName>
        <fullName evidence="3">SpoVT-AbrB domain-containing protein</fullName>
    </recommendedName>
</protein>
<evidence type="ECO:0000313" key="4">
    <source>
        <dbReference type="EMBL" id="GGM58315.1"/>
    </source>
</evidence>
<comment type="caution">
    <text evidence="4">The sequence shown here is derived from an EMBL/GenBank/DDBJ whole genome shotgun (WGS) entry which is preliminary data.</text>
</comment>
<gene>
    <name evidence="4" type="ORF">GCM10012275_31910</name>
</gene>
<feature type="domain" description="SpoVT-AbrB" evidence="3">
    <location>
        <begin position="6"/>
        <end position="52"/>
    </location>
</feature>
<evidence type="ECO:0000256" key="1">
    <source>
        <dbReference type="PROSITE-ProRule" id="PRU01076"/>
    </source>
</evidence>
<evidence type="ECO:0000256" key="2">
    <source>
        <dbReference type="SAM" id="MobiDB-lite"/>
    </source>
</evidence>
<organism evidence="4 5">
    <name type="scientific">Longimycelium tulufanense</name>
    <dbReference type="NCBI Taxonomy" id="907463"/>
    <lineage>
        <taxon>Bacteria</taxon>
        <taxon>Bacillati</taxon>
        <taxon>Actinomycetota</taxon>
        <taxon>Actinomycetes</taxon>
        <taxon>Pseudonocardiales</taxon>
        <taxon>Pseudonocardiaceae</taxon>
        <taxon>Longimycelium</taxon>
    </lineage>
</organism>
<dbReference type="InterPro" id="IPR007159">
    <property type="entry name" value="SpoVT-AbrB_dom"/>
</dbReference>
<name>A0A8J3FWB5_9PSEU</name>
<evidence type="ECO:0000259" key="3">
    <source>
        <dbReference type="PROSITE" id="PS51740"/>
    </source>
</evidence>
<dbReference type="AlphaFoldDB" id="A0A8J3FWB5"/>
<feature type="region of interest" description="Disordered" evidence="2">
    <location>
        <begin position="61"/>
        <end position="89"/>
    </location>
</feature>
<accession>A0A8J3FWB5</accession>